<dbReference type="CDD" id="cd00085">
    <property type="entry name" value="HNHc"/>
    <property type="match status" value="1"/>
</dbReference>
<gene>
    <name evidence="1" type="ORF">ACFPYL_17055</name>
</gene>
<sequence>MRPAQNDVVWSRGQAVRKAAYDAYKRSPQWFARRQRWAEEWRRRANALWDGAAPQCAVCGRLWTLRDADLHHVTYDRLGAERFDDLVPLCRPHHEALHHIYDSVPVWRTLGRSKATFGIIAALKGSLERSGV</sequence>
<dbReference type="RefSeq" id="WP_379156806.1">
    <property type="nucleotide sequence ID" value="NZ_JBHSRJ010000005.1"/>
</dbReference>
<organism evidence="1 2">
    <name type="scientific">Nocardioides hankookensis</name>
    <dbReference type="NCBI Taxonomy" id="443157"/>
    <lineage>
        <taxon>Bacteria</taxon>
        <taxon>Bacillati</taxon>
        <taxon>Actinomycetota</taxon>
        <taxon>Actinomycetes</taxon>
        <taxon>Propionibacteriales</taxon>
        <taxon>Nocardioidaceae</taxon>
        <taxon>Nocardioides</taxon>
    </lineage>
</organism>
<protein>
    <submittedName>
        <fullName evidence="1">HNH endonuclease</fullName>
    </submittedName>
</protein>
<proteinExistence type="predicted"/>
<evidence type="ECO:0000313" key="2">
    <source>
        <dbReference type="Proteomes" id="UP001596135"/>
    </source>
</evidence>
<keyword evidence="1" id="KW-0255">Endonuclease</keyword>
<dbReference type="Gene3D" id="1.10.30.50">
    <property type="match status" value="1"/>
</dbReference>
<comment type="caution">
    <text evidence="1">The sequence shown here is derived from an EMBL/GenBank/DDBJ whole genome shotgun (WGS) entry which is preliminary data.</text>
</comment>
<accession>A0ABW1LMW9</accession>
<keyword evidence="2" id="KW-1185">Reference proteome</keyword>
<dbReference type="EMBL" id="JBHSRJ010000005">
    <property type="protein sequence ID" value="MFC6044801.1"/>
    <property type="molecule type" value="Genomic_DNA"/>
</dbReference>
<keyword evidence="1" id="KW-0540">Nuclease</keyword>
<evidence type="ECO:0000313" key="1">
    <source>
        <dbReference type="EMBL" id="MFC6044801.1"/>
    </source>
</evidence>
<name>A0ABW1LMW9_9ACTN</name>
<reference evidence="2" key="1">
    <citation type="journal article" date="2019" name="Int. J. Syst. Evol. Microbiol.">
        <title>The Global Catalogue of Microorganisms (GCM) 10K type strain sequencing project: providing services to taxonomists for standard genome sequencing and annotation.</title>
        <authorList>
            <consortium name="The Broad Institute Genomics Platform"/>
            <consortium name="The Broad Institute Genome Sequencing Center for Infectious Disease"/>
            <person name="Wu L."/>
            <person name="Ma J."/>
        </authorList>
    </citation>
    <scope>NUCLEOTIDE SEQUENCE [LARGE SCALE GENOMIC DNA]</scope>
    <source>
        <strain evidence="2">CCUG 54522</strain>
    </source>
</reference>
<dbReference type="Proteomes" id="UP001596135">
    <property type="component" value="Unassembled WGS sequence"/>
</dbReference>
<dbReference type="GO" id="GO:0004519">
    <property type="term" value="F:endonuclease activity"/>
    <property type="evidence" value="ECO:0007669"/>
    <property type="project" value="UniProtKB-KW"/>
</dbReference>
<dbReference type="InterPro" id="IPR003615">
    <property type="entry name" value="HNH_nuc"/>
</dbReference>
<keyword evidence="1" id="KW-0378">Hydrolase</keyword>